<accession>A0A5M8Q1Z1</accession>
<evidence type="ECO:0000256" key="1">
    <source>
        <dbReference type="ARBA" id="ARBA00000382"/>
    </source>
</evidence>
<evidence type="ECO:0000256" key="2">
    <source>
        <dbReference type="ARBA" id="ARBA00006055"/>
    </source>
</evidence>
<dbReference type="AlphaFoldDB" id="A0A5M8Q1Z1"/>
<proteinExistence type="inferred from homology"/>
<feature type="region of interest" description="Disordered" evidence="8">
    <location>
        <begin position="104"/>
        <end position="137"/>
    </location>
</feature>
<dbReference type="InterPro" id="IPR018805">
    <property type="entry name" value="YJL171C/Tos1_C"/>
</dbReference>
<evidence type="ECO:0000313" key="12">
    <source>
        <dbReference type="EMBL" id="KAA6415762.1"/>
    </source>
</evidence>
<comment type="caution">
    <text evidence="12">The sequence shown here is derived from an EMBL/GenBank/DDBJ whole genome shotgun (WGS) entry which is preliminary data.</text>
</comment>
<dbReference type="Proteomes" id="UP000324767">
    <property type="component" value="Unassembled WGS sequence"/>
</dbReference>
<dbReference type="InterPro" id="IPR018807">
    <property type="entry name" value="YJL171C/Tos1_N"/>
</dbReference>
<feature type="chain" id="PRO_5024311196" description="glucan endo-1,3-beta-D-glucosidase" evidence="9">
    <location>
        <begin position="21"/>
        <end position="499"/>
    </location>
</feature>
<dbReference type="PANTHER" id="PTHR31737:SF2">
    <property type="entry name" value="PROTEIN TOS1"/>
    <property type="match status" value="1"/>
</dbReference>
<dbReference type="EMBL" id="VXIT01000001">
    <property type="protein sequence ID" value="KAA6415762.1"/>
    <property type="molecule type" value="Genomic_DNA"/>
</dbReference>
<evidence type="ECO:0000256" key="5">
    <source>
        <dbReference type="ARBA" id="ARBA00022801"/>
    </source>
</evidence>
<comment type="catalytic activity">
    <reaction evidence="1">
        <text>Hydrolysis of (1-&gt;3)-beta-D-glucosidic linkages in (1-&gt;3)-beta-D-glucans.</text>
        <dbReference type="EC" id="3.2.1.39"/>
    </reaction>
</comment>
<evidence type="ECO:0000256" key="4">
    <source>
        <dbReference type="ARBA" id="ARBA00022729"/>
    </source>
</evidence>
<evidence type="ECO:0000256" key="7">
    <source>
        <dbReference type="ARBA" id="ARBA00023316"/>
    </source>
</evidence>
<organism evidence="12 13">
    <name type="scientific">Lasallia pustulata</name>
    <dbReference type="NCBI Taxonomy" id="136370"/>
    <lineage>
        <taxon>Eukaryota</taxon>
        <taxon>Fungi</taxon>
        <taxon>Dikarya</taxon>
        <taxon>Ascomycota</taxon>
        <taxon>Pezizomycotina</taxon>
        <taxon>Lecanoromycetes</taxon>
        <taxon>OSLEUM clade</taxon>
        <taxon>Umbilicariomycetidae</taxon>
        <taxon>Umbilicariales</taxon>
        <taxon>Umbilicariaceae</taxon>
        <taxon>Lasallia</taxon>
    </lineage>
</organism>
<reference evidence="12 13" key="1">
    <citation type="submission" date="2019-09" db="EMBL/GenBank/DDBJ databases">
        <title>The hologenome of the rock-dwelling lichen Lasallia pustulata.</title>
        <authorList>
            <person name="Greshake Tzovaras B."/>
            <person name="Segers F."/>
            <person name="Bicker A."/>
            <person name="Dal Grande F."/>
            <person name="Otte J."/>
            <person name="Hankeln T."/>
            <person name="Schmitt I."/>
            <person name="Ebersberger I."/>
        </authorList>
    </citation>
    <scope>NUCLEOTIDE SEQUENCE [LARGE SCALE GENOMIC DNA]</scope>
    <source>
        <strain evidence="12">A1-1</strain>
    </source>
</reference>
<feature type="domain" description="Cell wall protein YJL171C/Tos1 C-terminal" evidence="10">
    <location>
        <begin position="259"/>
        <end position="482"/>
    </location>
</feature>
<dbReference type="PANTHER" id="PTHR31737">
    <property type="entry name" value="PROTEIN TOS1"/>
    <property type="match status" value="1"/>
</dbReference>
<dbReference type="GO" id="GO:0009277">
    <property type="term" value="C:fungal-type cell wall"/>
    <property type="evidence" value="ECO:0007669"/>
    <property type="project" value="TreeGrafter"/>
</dbReference>
<name>A0A5M8Q1Z1_9LECA</name>
<dbReference type="GO" id="GO:0071555">
    <property type="term" value="P:cell wall organization"/>
    <property type="evidence" value="ECO:0007669"/>
    <property type="project" value="UniProtKB-KW"/>
</dbReference>
<keyword evidence="5" id="KW-0378">Hydrolase</keyword>
<keyword evidence="4 9" id="KW-0732">Signal</keyword>
<dbReference type="EC" id="3.2.1.39" evidence="3"/>
<sequence>MHYRIIAGAVIAACAAGAAGQCPDGSTPQVIDNMSYCEAVQAVTYQEFSGSGTYNKITNMDSQTGVCQSTTVGYSGPLTPLDEEVSMHFRGPLVLKQFAVYTPGTSSSKKRSVRQTHHDRRHGHQKMHERNREVREIEDHVEEVKREVGSVVTVTMANGKVITFTNAYGSAAATTSTHTTSTHTTSTATVVAATSSSAPSSSAYSAAATSSSAPSSSAYAAATTSSSAPSSSTYAAAATAASSASSSSSTAVYASAASGSWTRQAYYSSDQGTADGLVFLNNMGGGGSGVFDYTFGASLSYASSDATGSAASAQVLSGSILDNNEIIIMTNTPCENGDCGYTRPGTVPYHGFGGAEKVFLMEFSMPLSGCTTGGAPDMPAIWMLNAQIPRTLQYGLANCSCWTSGCGELDLFEVLSMGNTYATTTLHLTSGCGGSTPNYFSRPTSTTIKAAVVFKGDNQTANIRILDDSQTFDSALAASTIEWFCSDSNASTITPIYPG</sequence>
<evidence type="ECO:0000259" key="11">
    <source>
        <dbReference type="Pfam" id="PF10290"/>
    </source>
</evidence>
<evidence type="ECO:0000313" key="13">
    <source>
        <dbReference type="Proteomes" id="UP000324767"/>
    </source>
</evidence>
<comment type="similarity">
    <text evidence="2">Belongs to the PGA52 family.</text>
</comment>
<protein>
    <recommendedName>
        <fullName evidence="3">glucan endo-1,3-beta-D-glucosidase</fullName>
        <ecNumber evidence="3">3.2.1.39</ecNumber>
    </recommendedName>
</protein>
<feature type="compositionally biased region" description="Basic and acidic residues" evidence="8">
    <location>
        <begin position="126"/>
        <end position="137"/>
    </location>
</feature>
<dbReference type="Pfam" id="PF10287">
    <property type="entry name" value="YJL171C_Tos1_C"/>
    <property type="match status" value="1"/>
</dbReference>
<feature type="domain" description="Cell wall protein YJL171C/Tos1 N-terminal" evidence="11">
    <location>
        <begin position="41"/>
        <end position="103"/>
    </location>
</feature>
<evidence type="ECO:0000256" key="3">
    <source>
        <dbReference type="ARBA" id="ARBA00012780"/>
    </source>
</evidence>
<keyword evidence="6" id="KW-0326">Glycosidase</keyword>
<keyword evidence="7" id="KW-0961">Cell wall biogenesis/degradation</keyword>
<evidence type="ECO:0000256" key="8">
    <source>
        <dbReference type="SAM" id="MobiDB-lite"/>
    </source>
</evidence>
<gene>
    <name evidence="12" type="ORF">FRX48_00480</name>
</gene>
<dbReference type="GO" id="GO:0042973">
    <property type="term" value="F:glucan endo-1,3-beta-D-glucosidase activity"/>
    <property type="evidence" value="ECO:0007669"/>
    <property type="project" value="UniProtKB-EC"/>
</dbReference>
<feature type="signal peptide" evidence="9">
    <location>
        <begin position="1"/>
        <end position="20"/>
    </location>
</feature>
<feature type="compositionally biased region" description="Basic residues" evidence="8">
    <location>
        <begin position="108"/>
        <end position="125"/>
    </location>
</feature>
<dbReference type="Pfam" id="PF10290">
    <property type="entry name" value="YJL171C_Tos1_N"/>
    <property type="match status" value="1"/>
</dbReference>
<evidence type="ECO:0000256" key="6">
    <source>
        <dbReference type="ARBA" id="ARBA00023295"/>
    </source>
</evidence>
<evidence type="ECO:0000256" key="9">
    <source>
        <dbReference type="SAM" id="SignalP"/>
    </source>
</evidence>
<dbReference type="OrthoDB" id="118256at2759"/>
<evidence type="ECO:0000259" key="10">
    <source>
        <dbReference type="Pfam" id="PF10287"/>
    </source>
</evidence>